<dbReference type="GO" id="GO:0000976">
    <property type="term" value="F:transcription cis-regulatory region binding"/>
    <property type="evidence" value="ECO:0007669"/>
    <property type="project" value="TreeGrafter"/>
</dbReference>
<proteinExistence type="predicted"/>
<organism evidence="3 4">
    <name type="scientific">Nocardia terpenica</name>
    <dbReference type="NCBI Taxonomy" id="455432"/>
    <lineage>
        <taxon>Bacteria</taxon>
        <taxon>Bacillati</taxon>
        <taxon>Actinomycetota</taxon>
        <taxon>Actinomycetes</taxon>
        <taxon>Mycobacteriales</taxon>
        <taxon>Nocardiaceae</taxon>
        <taxon>Nocardia</taxon>
    </lineage>
</organism>
<dbReference type="PANTHER" id="PTHR47894">
    <property type="entry name" value="HTH-TYPE TRANSCRIPTIONAL REGULATOR GADX"/>
    <property type="match status" value="1"/>
</dbReference>
<accession>A0A291REG5</accession>
<evidence type="ECO:0000259" key="2">
    <source>
        <dbReference type="Pfam" id="PF12625"/>
    </source>
</evidence>
<dbReference type="InterPro" id="IPR032687">
    <property type="entry name" value="AraC-type_N"/>
</dbReference>
<gene>
    <name evidence="3" type="ORF">CRH09_06890</name>
</gene>
<protein>
    <recommendedName>
        <fullName evidence="2">HTH-type transcriptional regulator AraC-type N-terminal domain-containing protein</fullName>
    </recommendedName>
</protein>
<dbReference type="Gene3D" id="1.10.10.60">
    <property type="entry name" value="Homeodomain-like"/>
    <property type="match status" value="1"/>
</dbReference>
<reference evidence="3 4" key="1">
    <citation type="submission" date="2017-10" db="EMBL/GenBank/DDBJ databases">
        <title>Comparative genomics between pathogenic Norcardia.</title>
        <authorList>
            <person name="Zeng L."/>
        </authorList>
    </citation>
    <scope>NUCLEOTIDE SEQUENCE [LARGE SCALE GENOMIC DNA]</scope>
    <source>
        <strain evidence="3 4">NC_YFY_NT001</strain>
    </source>
</reference>
<evidence type="ECO:0000313" key="3">
    <source>
        <dbReference type="EMBL" id="ATL65976.1"/>
    </source>
</evidence>
<sequence length="331" mass="36744">MLSPAPRTTVVLPRFVLTAATELGADRTQLLRETRLTPSMLEDAQQIPTTLAVRVWEVCEWALDDPYSALAIASRYRMGVLDLYDYLFVTADTLGDGLSATAEYLFTATTACTATVVERDDTVDLEFSMGEGGGHTRDLATQYALGVFTHRIVQGTGKRVAPVHVGLTQRPPRSHEAFNDVFGTMSVDFDAHTNSVTVRKSDLTVPLPGSDPVLAKILKRFAAQLLPSDHPPPPDPAGTSWLAEFRIVLDTYLARGAATRLDTLARHFAISPRTLQRLLTRHGTTWRAELDAARRREMRRVHGTSDEVAQRLGYSEARALRRARHRWNAVR</sequence>
<dbReference type="KEGG" id="ntp:CRH09_06890"/>
<keyword evidence="1" id="KW-0238">DNA-binding</keyword>
<evidence type="ECO:0000313" key="4">
    <source>
        <dbReference type="Proteomes" id="UP000221961"/>
    </source>
</evidence>
<dbReference type="GO" id="GO:0005829">
    <property type="term" value="C:cytosol"/>
    <property type="evidence" value="ECO:0007669"/>
    <property type="project" value="TreeGrafter"/>
</dbReference>
<dbReference type="Pfam" id="PF12625">
    <property type="entry name" value="Arabinose_bd"/>
    <property type="match status" value="1"/>
</dbReference>
<dbReference type="EMBL" id="CP023778">
    <property type="protein sequence ID" value="ATL65976.1"/>
    <property type="molecule type" value="Genomic_DNA"/>
</dbReference>
<dbReference type="AlphaFoldDB" id="A0A291REG5"/>
<dbReference type="Proteomes" id="UP000221961">
    <property type="component" value="Chromosome"/>
</dbReference>
<dbReference type="RefSeq" id="WP_098693195.1">
    <property type="nucleotide sequence ID" value="NZ_CP023778.1"/>
</dbReference>
<dbReference type="PANTHER" id="PTHR47894:SF4">
    <property type="entry name" value="HTH-TYPE TRANSCRIPTIONAL REGULATOR GADX"/>
    <property type="match status" value="1"/>
</dbReference>
<dbReference type="GO" id="GO:0003700">
    <property type="term" value="F:DNA-binding transcription factor activity"/>
    <property type="evidence" value="ECO:0007669"/>
    <property type="project" value="TreeGrafter"/>
</dbReference>
<evidence type="ECO:0000256" key="1">
    <source>
        <dbReference type="ARBA" id="ARBA00023125"/>
    </source>
</evidence>
<feature type="domain" description="HTH-type transcriptional regulator AraC-type N-terminal" evidence="2">
    <location>
        <begin position="24"/>
        <end position="207"/>
    </location>
</feature>
<dbReference type="GeneID" id="88357157"/>
<name>A0A291REG5_9NOCA</name>